<dbReference type="GO" id="GO:0030288">
    <property type="term" value="C:outer membrane-bounded periplasmic space"/>
    <property type="evidence" value="ECO:0007669"/>
    <property type="project" value="TreeGrafter"/>
</dbReference>
<dbReference type="PANTHER" id="PTHR30404">
    <property type="entry name" value="N-ACETYLMURAMOYL-L-ALANINE AMIDASE"/>
    <property type="match status" value="1"/>
</dbReference>
<dbReference type="PANTHER" id="PTHR30404:SF0">
    <property type="entry name" value="N-ACETYLMURAMOYL-L-ALANINE AMIDASE AMIC"/>
    <property type="match status" value="1"/>
</dbReference>
<feature type="transmembrane region" description="Helical" evidence="2">
    <location>
        <begin position="12"/>
        <end position="33"/>
    </location>
</feature>
<dbReference type="InterPro" id="IPR050695">
    <property type="entry name" value="N-acetylmuramoyl_amidase_3"/>
</dbReference>
<feature type="domain" description="MurNAc-LAA" evidence="3">
    <location>
        <begin position="53"/>
        <end position="136"/>
    </location>
</feature>
<protein>
    <recommendedName>
        <fullName evidence="3">MurNAc-LAA domain-containing protein</fullName>
    </recommendedName>
</protein>
<keyword evidence="2" id="KW-1133">Transmembrane helix</keyword>
<dbReference type="KEGG" id="bacg:D2962_12540"/>
<evidence type="ECO:0000259" key="3">
    <source>
        <dbReference type="Pfam" id="PF01520"/>
    </source>
</evidence>
<sequence length="136" mass="15458">MKNFYWIKKCPIAGHIYIILILLTAVMVVKLLYGENPAMEVFRYWAPLSGRIIVIDAGHGGVDGGTYHSDGTLEKNINLQVALELKRLLEKSGANVIMTRTKDVALDRLNNKSEYRHRRDLIARADIINRAHPDLF</sequence>
<evidence type="ECO:0000313" key="4">
    <source>
        <dbReference type="EMBL" id="AYO31318.1"/>
    </source>
</evidence>
<dbReference type="GO" id="GO:0009253">
    <property type="term" value="P:peptidoglycan catabolic process"/>
    <property type="evidence" value="ECO:0007669"/>
    <property type="project" value="InterPro"/>
</dbReference>
<evidence type="ECO:0000313" key="5">
    <source>
        <dbReference type="Proteomes" id="UP000280960"/>
    </source>
</evidence>
<keyword evidence="5" id="KW-1185">Reference proteome</keyword>
<dbReference type="Gene3D" id="3.40.630.40">
    <property type="entry name" value="Zn-dependent exopeptidases"/>
    <property type="match status" value="1"/>
</dbReference>
<dbReference type="InterPro" id="IPR002508">
    <property type="entry name" value="MurNAc-LAA_cat"/>
</dbReference>
<keyword evidence="2" id="KW-0812">Transmembrane</keyword>
<evidence type="ECO:0000256" key="1">
    <source>
        <dbReference type="ARBA" id="ARBA00022801"/>
    </source>
</evidence>
<dbReference type="Pfam" id="PF01520">
    <property type="entry name" value="Amidase_3"/>
    <property type="match status" value="1"/>
</dbReference>
<proteinExistence type="predicted"/>
<gene>
    <name evidence="4" type="ORF">D2962_12540</name>
</gene>
<organism evidence="4 5">
    <name type="scientific">Biomaibacter acetigenes</name>
    <dbReference type="NCBI Taxonomy" id="2316383"/>
    <lineage>
        <taxon>Bacteria</taxon>
        <taxon>Bacillati</taxon>
        <taxon>Bacillota</taxon>
        <taxon>Clostridia</taxon>
        <taxon>Thermosediminibacterales</taxon>
        <taxon>Tepidanaerobacteraceae</taxon>
        <taxon>Biomaibacter</taxon>
    </lineage>
</organism>
<dbReference type="AlphaFoldDB" id="A0A3G2R8E3"/>
<accession>A0A3G2R8E3</accession>
<evidence type="ECO:0000256" key="2">
    <source>
        <dbReference type="SAM" id="Phobius"/>
    </source>
</evidence>
<name>A0A3G2R8E3_9FIRM</name>
<dbReference type="CDD" id="cd02696">
    <property type="entry name" value="MurNAc-LAA"/>
    <property type="match status" value="1"/>
</dbReference>
<dbReference type="SUPFAM" id="SSF53187">
    <property type="entry name" value="Zn-dependent exopeptidases"/>
    <property type="match status" value="1"/>
</dbReference>
<dbReference type="GO" id="GO:0008745">
    <property type="term" value="F:N-acetylmuramoyl-L-alanine amidase activity"/>
    <property type="evidence" value="ECO:0007669"/>
    <property type="project" value="InterPro"/>
</dbReference>
<keyword evidence="2" id="KW-0472">Membrane</keyword>
<reference evidence="4 5" key="1">
    <citation type="submission" date="2018-10" db="EMBL/GenBank/DDBJ databases">
        <authorList>
            <person name="Zhang X."/>
        </authorList>
    </citation>
    <scope>NUCLEOTIDE SEQUENCE [LARGE SCALE GENOMIC DNA]</scope>
    <source>
        <strain evidence="4 5">SK-G1</strain>
    </source>
</reference>
<dbReference type="EMBL" id="CP033169">
    <property type="protein sequence ID" value="AYO31318.1"/>
    <property type="molecule type" value="Genomic_DNA"/>
</dbReference>
<dbReference type="Proteomes" id="UP000280960">
    <property type="component" value="Chromosome"/>
</dbReference>
<keyword evidence="1" id="KW-0378">Hydrolase</keyword>